<evidence type="ECO:0000313" key="1">
    <source>
        <dbReference type="EMBL" id="OMD34011.1"/>
    </source>
</evidence>
<comment type="caution">
    <text evidence="1">The sequence shown here is derived from an EMBL/GenBank/DDBJ whole genome shotgun (WGS) entry which is preliminary data.</text>
</comment>
<protein>
    <submittedName>
        <fullName evidence="1">Uncharacterized protein</fullName>
    </submittedName>
</protein>
<evidence type="ECO:0000313" key="2">
    <source>
        <dbReference type="Proteomes" id="UP000187412"/>
    </source>
</evidence>
<accession>A0ABX3GNQ7</accession>
<organism evidence="1 2">
    <name type="scientific">Paenibacillus borealis</name>
    <dbReference type="NCBI Taxonomy" id="160799"/>
    <lineage>
        <taxon>Bacteria</taxon>
        <taxon>Bacillati</taxon>
        <taxon>Bacillota</taxon>
        <taxon>Bacilli</taxon>
        <taxon>Bacillales</taxon>
        <taxon>Paenibacillaceae</taxon>
        <taxon>Paenibacillus</taxon>
    </lineage>
</organism>
<name>A0ABX3GNQ7_PAEBO</name>
<feature type="non-terminal residue" evidence="1">
    <location>
        <position position="170"/>
    </location>
</feature>
<dbReference type="EMBL" id="MPTB01000151">
    <property type="protein sequence ID" value="OMD34011.1"/>
    <property type="molecule type" value="Genomic_DNA"/>
</dbReference>
<keyword evidence="2" id="KW-1185">Reference proteome</keyword>
<reference evidence="1 2" key="1">
    <citation type="submission" date="2016-10" db="EMBL/GenBank/DDBJ databases">
        <title>Paenibacillus species isolates.</title>
        <authorList>
            <person name="Beno S.M."/>
        </authorList>
    </citation>
    <scope>NUCLEOTIDE SEQUENCE [LARGE SCALE GENOMIC DNA]</scope>
    <source>
        <strain evidence="1 2">FSL H7-0744</strain>
    </source>
</reference>
<dbReference type="Proteomes" id="UP000187412">
    <property type="component" value="Unassembled WGS sequence"/>
</dbReference>
<proteinExistence type="predicted"/>
<gene>
    <name evidence="1" type="ORF">BSK56_33750</name>
</gene>
<sequence length="170" mass="20635">FMEAYFFVDNEERENEIYKLYGTHCYMECCYDLDQELFKITKLNKLQPYTREEIKKKAMFVNGDIRFIFSSMRSPSNNNFELTVDVKTHKSYYLSSENVNNEYTKKFYSWNKLLEIMEGEYKKSVLKVSYESYEYKEGSYIFTINEEDYFKLDETGTEISFVYENENKKI</sequence>
<feature type="non-terminal residue" evidence="1">
    <location>
        <position position="1"/>
    </location>
</feature>